<gene>
    <name evidence="1" type="ORF">SQPV_0310</name>
</gene>
<reference evidence="1 2" key="1">
    <citation type="submission" date="2011-10" db="EMBL/GenBank/DDBJ databases">
        <authorList>
            <person name="Darby A."/>
        </authorList>
    </citation>
    <scope>NUCLEOTIDE SEQUENCE [LARGE SCALE GENOMIC DNA]</scope>
    <source>
        <strain evidence="1">Red squirrel UK</strain>
    </source>
</reference>
<accession>U3UBF6</accession>
<evidence type="ECO:0000313" key="2">
    <source>
        <dbReference type="Proteomes" id="UP000144311"/>
    </source>
</evidence>
<dbReference type="KEGG" id="vg:18158368"/>
<dbReference type="Proteomes" id="UP000144311">
    <property type="component" value="Segment"/>
</dbReference>
<organism evidence="1 2">
    <name type="scientific">Squirrelpox virus</name>
    <dbReference type="NCBI Taxonomy" id="240426"/>
    <lineage>
        <taxon>Viruses</taxon>
        <taxon>Varidnaviria</taxon>
        <taxon>Bamfordvirae</taxon>
        <taxon>Nucleocytoviricota</taxon>
        <taxon>Pokkesviricetes</taxon>
        <taxon>Chitovirales</taxon>
        <taxon>Poxviridae</taxon>
        <taxon>Chordopoxvirinae</taxon>
        <taxon>Sciuripoxvirus</taxon>
        <taxon>Sciuripoxvirus squirrelpox</taxon>
    </lineage>
</organism>
<dbReference type="EMBL" id="HE601899">
    <property type="protein sequence ID" value="CCD83214.1"/>
    <property type="molecule type" value="Genomic_DNA"/>
</dbReference>
<proteinExistence type="predicted"/>
<dbReference type="RefSeq" id="YP_008658456.1">
    <property type="nucleotide sequence ID" value="NC_022563.1"/>
</dbReference>
<name>U3UBF6_9POXV</name>
<sequence>MSLDVTTLRQVLDEETMRAVTVCMIIDCHGRDPPPDEDNEDGIPWDERVAAVMGIEIEYMRTCLRICKAHYRRILIFVAALENDEVRLKFLHNAVVSLLEIWGCHGITLLRLAMRHMGCFSESLIDAMVEVSNVLFLANSGNDEAKYTLAQWQNATQAVTEAANEFLIDFLELDLEEKMETVLKLEGELKDEPILVYRKLYAICCHCDRPYPTVARAALAVVSRFAGRENLDE</sequence>
<protein>
    <submittedName>
        <fullName evidence="1">Hypothetical pox protein</fullName>
    </submittedName>
</protein>
<reference evidence="1 2" key="2">
    <citation type="submission" date="2013-10" db="EMBL/GenBank/DDBJ databases">
        <title>The genome of epidemic Squirrel Poxvirus reveals novel virulence genes.</title>
        <authorList>
            <person name="Darby A.C."/>
            <person name="McInnes C.J."/>
            <person name="Kjaer K.H."/>
            <person name="Wood A.R."/>
            <person name="Hughes M."/>
            <person name="Martensen P.M."/>
            <person name="Radford A.D."/>
            <person name="Hall N."/>
            <person name="Chantrey J."/>
        </authorList>
    </citation>
    <scope>NUCLEOTIDE SEQUENCE [LARGE SCALE GENOMIC DNA]</scope>
    <source>
        <strain evidence="1">Red squirrel UK</strain>
    </source>
</reference>
<dbReference type="GeneID" id="18158368"/>
<keyword evidence="2" id="KW-1185">Reference proteome</keyword>
<evidence type="ECO:0000313" key="1">
    <source>
        <dbReference type="EMBL" id="CCD83214.1"/>
    </source>
</evidence>